<reference evidence="2" key="2">
    <citation type="submission" date="2020-12" db="EMBL/GenBank/DDBJ databases">
        <authorList>
            <person name="Kanost M."/>
        </authorList>
    </citation>
    <scope>NUCLEOTIDE SEQUENCE</scope>
</reference>
<evidence type="ECO:0000313" key="3">
    <source>
        <dbReference type="Proteomes" id="UP000791440"/>
    </source>
</evidence>
<dbReference type="InterPro" id="IPR051254">
    <property type="entry name" value="PPP1R15"/>
</dbReference>
<dbReference type="AlphaFoldDB" id="A0A922CEI5"/>
<dbReference type="GO" id="GO:0019888">
    <property type="term" value="F:protein phosphatase regulator activity"/>
    <property type="evidence" value="ECO:0007669"/>
    <property type="project" value="TreeGrafter"/>
</dbReference>
<feature type="region of interest" description="Disordered" evidence="1">
    <location>
        <begin position="429"/>
        <end position="450"/>
    </location>
</feature>
<dbReference type="Proteomes" id="UP000791440">
    <property type="component" value="Unassembled WGS sequence"/>
</dbReference>
<accession>A0A922CEI5</accession>
<dbReference type="GO" id="GO:0000164">
    <property type="term" value="C:protein phosphatase type 1 complex"/>
    <property type="evidence" value="ECO:0007669"/>
    <property type="project" value="TreeGrafter"/>
</dbReference>
<feature type="region of interest" description="Disordered" evidence="1">
    <location>
        <begin position="605"/>
        <end position="630"/>
    </location>
</feature>
<evidence type="ECO:0000313" key="2">
    <source>
        <dbReference type="EMBL" id="KAG6443945.1"/>
    </source>
</evidence>
<sequence>MNFQGDWNTRRSPFAPMQYPIGNFYTDAQKTEMKDTFGENLFHNLHLIPEPLKKNLADTLPTNQKESIFEGSQQRPSMGAEYSRLSGIASFFTGMMSALSGAVFRRARSPEAGDVAWQHANGDYKNVLDPASEANVAMSECKTAAVACEDKLNKVRQLLTNKTTNRYISRRPRRVFVDPTSVEEQFEDAFAPEDFIGVANDTIIEYFSPLQYQEQEYYEVDAPIIRLQTAPASEQVPPTAPKIVTEQEQPATKENNPAQVVSSCEDKLSKLKALLQNKRNARTKELVPETPVEVLPTRPTKSIPIVKPKDKKYKNPHRLYADKRQKTRIKQDIQEDMLFAEEVNLDESSVDNSPSFHSLEKTSEPSFDTPQEYFDEITGRFRSTSASSDDSYQIVFTDIPQRVRSTSECDSEDSFIVFEDSPDSCYTSNDVFGDSSDSSDSESDSGCDNMRMPQCLSRTVSNLADASLYDEVDGSQIVSEVSEINTGLLLDERRKALKKNLPAKKVRFSEAAPRVHVMRVWAFAARQARPGHWERYARDRERFQRRIADVDMAVSWVLKPQHRARVMFQRFMPWWNAQKRKELAEKKELEEQMKKEALEKELAGADNDTDTRPNNHVKTDPTEVNEVSKSEDVINEVKNSGEIVNEVIKSEEVLNSECTEIPSDNTQKGLDNFRSDVEKIVVEKCNVCMVISNYNSGVKCEETNYEILDKVRSDADIIRNDLDVKYESPKTIEFVASI</sequence>
<dbReference type="PANTHER" id="PTHR16489:SF12">
    <property type="entry name" value="GH11727P"/>
    <property type="match status" value="1"/>
</dbReference>
<dbReference type="GO" id="GO:0034976">
    <property type="term" value="P:response to endoplasmic reticulum stress"/>
    <property type="evidence" value="ECO:0007669"/>
    <property type="project" value="TreeGrafter"/>
</dbReference>
<evidence type="ECO:0000256" key="1">
    <source>
        <dbReference type="SAM" id="MobiDB-lite"/>
    </source>
</evidence>
<reference evidence="2" key="1">
    <citation type="journal article" date="2016" name="Insect Biochem. Mol. Biol.">
        <title>Multifaceted biological insights from a draft genome sequence of the tobacco hornworm moth, Manduca sexta.</title>
        <authorList>
            <person name="Kanost M.R."/>
            <person name="Arrese E.L."/>
            <person name="Cao X."/>
            <person name="Chen Y.R."/>
            <person name="Chellapilla S."/>
            <person name="Goldsmith M.R."/>
            <person name="Grosse-Wilde E."/>
            <person name="Heckel D.G."/>
            <person name="Herndon N."/>
            <person name="Jiang H."/>
            <person name="Papanicolaou A."/>
            <person name="Qu J."/>
            <person name="Soulages J.L."/>
            <person name="Vogel H."/>
            <person name="Walters J."/>
            <person name="Waterhouse R.M."/>
            <person name="Ahn S.J."/>
            <person name="Almeida F.C."/>
            <person name="An C."/>
            <person name="Aqrawi P."/>
            <person name="Bretschneider A."/>
            <person name="Bryant W.B."/>
            <person name="Bucks S."/>
            <person name="Chao H."/>
            <person name="Chevignon G."/>
            <person name="Christen J.M."/>
            <person name="Clarke D.F."/>
            <person name="Dittmer N.T."/>
            <person name="Ferguson L.C.F."/>
            <person name="Garavelou S."/>
            <person name="Gordon K.H.J."/>
            <person name="Gunaratna R.T."/>
            <person name="Han Y."/>
            <person name="Hauser F."/>
            <person name="He Y."/>
            <person name="Heidel-Fischer H."/>
            <person name="Hirsh A."/>
            <person name="Hu Y."/>
            <person name="Jiang H."/>
            <person name="Kalra D."/>
            <person name="Klinner C."/>
            <person name="Konig C."/>
            <person name="Kovar C."/>
            <person name="Kroll A.R."/>
            <person name="Kuwar S.S."/>
            <person name="Lee S.L."/>
            <person name="Lehman R."/>
            <person name="Li K."/>
            <person name="Li Z."/>
            <person name="Liang H."/>
            <person name="Lovelace S."/>
            <person name="Lu Z."/>
            <person name="Mansfield J.H."/>
            <person name="McCulloch K.J."/>
            <person name="Mathew T."/>
            <person name="Morton B."/>
            <person name="Muzny D.M."/>
            <person name="Neunemann D."/>
            <person name="Ongeri F."/>
            <person name="Pauchet Y."/>
            <person name="Pu L.L."/>
            <person name="Pyrousis I."/>
            <person name="Rao X.J."/>
            <person name="Redding A."/>
            <person name="Roesel C."/>
            <person name="Sanchez-Gracia A."/>
            <person name="Schaack S."/>
            <person name="Shukla A."/>
            <person name="Tetreau G."/>
            <person name="Wang Y."/>
            <person name="Xiong G.H."/>
            <person name="Traut W."/>
            <person name="Walsh T.K."/>
            <person name="Worley K.C."/>
            <person name="Wu D."/>
            <person name="Wu W."/>
            <person name="Wu Y.Q."/>
            <person name="Zhang X."/>
            <person name="Zou Z."/>
            <person name="Zucker H."/>
            <person name="Briscoe A.D."/>
            <person name="Burmester T."/>
            <person name="Clem R.J."/>
            <person name="Feyereisen R."/>
            <person name="Grimmelikhuijzen C.J.P."/>
            <person name="Hamodrakas S.J."/>
            <person name="Hansson B.S."/>
            <person name="Huguet E."/>
            <person name="Jermiin L.S."/>
            <person name="Lan Q."/>
            <person name="Lehman H.K."/>
            <person name="Lorenzen M."/>
            <person name="Merzendorfer H."/>
            <person name="Michalopoulos I."/>
            <person name="Morton D.B."/>
            <person name="Muthukrishnan S."/>
            <person name="Oakeshott J.G."/>
            <person name="Palmer W."/>
            <person name="Park Y."/>
            <person name="Passarelli A.L."/>
            <person name="Rozas J."/>
            <person name="Schwartz L.M."/>
            <person name="Smith W."/>
            <person name="Southgate A."/>
            <person name="Vilcinskas A."/>
            <person name="Vogt R."/>
            <person name="Wang P."/>
            <person name="Werren J."/>
            <person name="Yu X.Q."/>
            <person name="Zhou J.J."/>
            <person name="Brown S.J."/>
            <person name="Scherer S.E."/>
            <person name="Richards S."/>
            <person name="Blissard G.W."/>
        </authorList>
    </citation>
    <scope>NUCLEOTIDE SEQUENCE</scope>
</reference>
<dbReference type="GO" id="GO:0005783">
    <property type="term" value="C:endoplasmic reticulum"/>
    <property type="evidence" value="ECO:0007669"/>
    <property type="project" value="TreeGrafter"/>
</dbReference>
<organism evidence="2 3">
    <name type="scientific">Manduca sexta</name>
    <name type="common">Tobacco hawkmoth</name>
    <name type="synonym">Tobacco hornworm</name>
    <dbReference type="NCBI Taxonomy" id="7130"/>
    <lineage>
        <taxon>Eukaryota</taxon>
        <taxon>Metazoa</taxon>
        <taxon>Ecdysozoa</taxon>
        <taxon>Arthropoda</taxon>
        <taxon>Hexapoda</taxon>
        <taxon>Insecta</taxon>
        <taxon>Pterygota</taxon>
        <taxon>Neoptera</taxon>
        <taxon>Endopterygota</taxon>
        <taxon>Lepidoptera</taxon>
        <taxon>Glossata</taxon>
        <taxon>Ditrysia</taxon>
        <taxon>Bombycoidea</taxon>
        <taxon>Sphingidae</taxon>
        <taxon>Sphinginae</taxon>
        <taxon>Sphingini</taxon>
        <taxon>Manduca</taxon>
    </lineage>
</organism>
<name>A0A922CEI5_MANSE</name>
<feature type="region of interest" description="Disordered" evidence="1">
    <location>
        <begin position="349"/>
        <end position="369"/>
    </location>
</feature>
<evidence type="ECO:0008006" key="4">
    <source>
        <dbReference type="Google" id="ProtNLM"/>
    </source>
</evidence>
<gene>
    <name evidence="2" type="ORF">O3G_MSEX003049</name>
</gene>
<proteinExistence type="predicted"/>
<dbReference type="PANTHER" id="PTHR16489">
    <property type="entry name" value="GH11727P"/>
    <property type="match status" value="1"/>
</dbReference>
<dbReference type="EMBL" id="JH668306">
    <property type="protein sequence ID" value="KAG6443945.1"/>
    <property type="molecule type" value="Genomic_DNA"/>
</dbReference>
<comment type="caution">
    <text evidence="2">The sequence shown here is derived from an EMBL/GenBank/DDBJ whole genome shotgun (WGS) entry which is preliminary data.</text>
</comment>
<protein>
    <recommendedName>
        <fullName evidence="4">Protein phosphatase 1 regulatory subunit 15A/B C-terminal domain-containing protein</fullName>
    </recommendedName>
</protein>
<keyword evidence="3" id="KW-1185">Reference proteome</keyword>